<evidence type="ECO:0000313" key="2">
    <source>
        <dbReference type="Proteomes" id="UP000186309"/>
    </source>
</evidence>
<dbReference type="Proteomes" id="UP000186309">
    <property type="component" value="Chromosome"/>
</dbReference>
<dbReference type="RefSeq" id="WP_076347693.1">
    <property type="nucleotide sequence ID" value="NZ_CP019082.1"/>
</dbReference>
<dbReference type="EMBL" id="CP019082">
    <property type="protein sequence ID" value="APW61953.1"/>
    <property type="molecule type" value="Genomic_DNA"/>
</dbReference>
<dbReference type="Pfam" id="PF13707">
    <property type="entry name" value="RloB"/>
    <property type="match status" value="1"/>
</dbReference>
<dbReference type="InterPro" id="IPR025591">
    <property type="entry name" value="RloB"/>
</dbReference>
<dbReference type="STRING" id="1387353.BSF38_03485"/>
<evidence type="ECO:0008006" key="3">
    <source>
        <dbReference type="Google" id="ProtNLM"/>
    </source>
</evidence>
<evidence type="ECO:0000313" key="1">
    <source>
        <dbReference type="EMBL" id="APW61953.1"/>
    </source>
</evidence>
<organism evidence="1 2">
    <name type="scientific">Paludisphaera borealis</name>
    <dbReference type="NCBI Taxonomy" id="1387353"/>
    <lineage>
        <taxon>Bacteria</taxon>
        <taxon>Pseudomonadati</taxon>
        <taxon>Planctomycetota</taxon>
        <taxon>Planctomycetia</taxon>
        <taxon>Isosphaerales</taxon>
        <taxon>Isosphaeraceae</taxon>
        <taxon>Paludisphaera</taxon>
    </lineage>
</organism>
<accession>A0A1U7CSU9</accession>
<dbReference type="AlphaFoldDB" id="A0A1U7CSU9"/>
<name>A0A1U7CSU9_9BACT</name>
<keyword evidence="2" id="KW-1185">Reference proteome</keyword>
<proteinExistence type="predicted"/>
<protein>
    <recommendedName>
        <fullName evidence="3">RloB domain-containing protein</fullName>
    </recommendedName>
</protein>
<dbReference type="KEGG" id="pbor:BSF38_03485"/>
<reference evidence="2" key="1">
    <citation type="submission" date="2016-12" db="EMBL/GenBank/DDBJ databases">
        <title>Comparative genomics of four Isosphaeraceae planctomycetes: a common pool of plasmids and glycoside hydrolase genes.</title>
        <authorList>
            <person name="Ivanova A."/>
        </authorList>
    </citation>
    <scope>NUCLEOTIDE SEQUENCE [LARGE SCALE GENOMIC DNA]</scope>
    <source>
        <strain evidence="2">PX4</strain>
    </source>
</reference>
<gene>
    <name evidence="1" type="ORF">BSF38_03485</name>
</gene>
<sequence length="199" mass="22949">MSDRRNRERRPGRRNSFRDPMPVVLIVCEGEKTEPQYLEGYKRACRNPRVNIKTVSKTVSPEGLVQLAVELRDRAGHDAYDSVWCVFDVDDHPSLPRAKDQARAGRIELAISNPCFELWLLLHFQEHPGMQDRRRVKAMLRKHVPHYDKAVDYASYATGHPHADKRAERLEQAAEKANEPGRNPSTGVYQLIRIIEKKS</sequence>
<dbReference type="OrthoDB" id="9796523at2"/>